<dbReference type="SUPFAM" id="SSF46458">
    <property type="entry name" value="Globin-like"/>
    <property type="match status" value="1"/>
</dbReference>
<protein>
    <submittedName>
        <fullName evidence="2">Putative two-component system response regulator</fullName>
    </submittedName>
</protein>
<dbReference type="CDD" id="cd00077">
    <property type="entry name" value="HDc"/>
    <property type="match status" value="1"/>
</dbReference>
<dbReference type="Gene3D" id="1.10.3210.10">
    <property type="entry name" value="Hypothetical protein af1432"/>
    <property type="match status" value="1"/>
</dbReference>
<dbReference type="Proteomes" id="UP000295658">
    <property type="component" value="Unassembled WGS sequence"/>
</dbReference>
<dbReference type="InterPro" id="IPR003607">
    <property type="entry name" value="HD/PDEase_dom"/>
</dbReference>
<organism evidence="2 3">
    <name type="scientific">Thermolongibacillus altinsuensis</name>
    <dbReference type="NCBI Taxonomy" id="575256"/>
    <lineage>
        <taxon>Bacteria</taxon>
        <taxon>Bacillati</taxon>
        <taxon>Bacillota</taxon>
        <taxon>Bacilli</taxon>
        <taxon>Bacillales</taxon>
        <taxon>Anoxybacillaceae</taxon>
        <taxon>Thermolongibacillus</taxon>
    </lineage>
</organism>
<comment type="caution">
    <text evidence="2">The sequence shown here is derived from an EMBL/GenBank/DDBJ whole genome shotgun (WGS) entry which is preliminary data.</text>
</comment>
<dbReference type="PANTHER" id="PTHR45228">
    <property type="entry name" value="CYCLIC DI-GMP PHOSPHODIESTERASE TM_0186-RELATED"/>
    <property type="match status" value="1"/>
</dbReference>
<dbReference type="GO" id="GO:0020037">
    <property type="term" value="F:heme binding"/>
    <property type="evidence" value="ECO:0007669"/>
    <property type="project" value="InterPro"/>
</dbReference>
<dbReference type="InterPro" id="IPR012292">
    <property type="entry name" value="Globin/Proto"/>
</dbReference>
<proteinExistence type="predicted"/>
<dbReference type="Pfam" id="PF11563">
    <property type="entry name" value="Protoglobin"/>
    <property type="match status" value="1"/>
</dbReference>
<dbReference type="SMART" id="SM00471">
    <property type="entry name" value="HDc"/>
    <property type="match status" value="1"/>
</dbReference>
<dbReference type="GO" id="GO:0019825">
    <property type="term" value="F:oxygen binding"/>
    <property type="evidence" value="ECO:0007669"/>
    <property type="project" value="InterPro"/>
</dbReference>
<dbReference type="Pfam" id="PF13487">
    <property type="entry name" value="HD_5"/>
    <property type="match status" value="1"/>
</dbReference>
<dbReference type="Gene3D" id="1.10.490.10">
    <property type="entry name" value="Globins"/>
    <property type="match status" value="1"/>
</dbReference>
<dbReference type="InterPro" id="IPR039379">
    <property type="entry name" value="Protoglobin_sensor_dom"/>
</dbReference>
<evidence type="ECO:0000259" key="1">
    <source>
        <dbReference type="PROSITE" id="PS51832"/>
    </source>
</evidence>
<sequence>MGMKRIRVTDPERLKQLHYTGVTEEKLQCIYEHRDVLLTLVDPIVNELYEEIWAIDSLRRLIQRHSTLRRLKRTQRMYLQQCFQATIDDDYIQKRYNIGKVHSEIGLDLTWYLSTYTKYSEIIYKHVSQVLPGKTLPILLAIHAIFSFDMQLTLEAYEAAEIEKAAHPLRYELDKLRQMNGFTDEDLGNLDQFSGYISFRIDAIMEHFRQSFLHRLGEEGCYSFLTKEKYFSYIKNFLLQFFQEKIYYDSEAYFRIIRDWSRLIIEQQYHEGFFHITAESICEAIKKVFLTKEYLNDPNVVQYIHSFERFSKFTIAIMNEIIRPYLFLRDFDFLDIYAYEISTIDFGRITWIDDKMKRLLKTLGIVDEHPIGRRCYELLHKRTVPCSGCPVLEGKNEPILSTFENENGLHYYKIRPLPQNKIFELSRALLVVQDVTKESKVMFDTLERLLQLAEYRDDDTKNHVHRIGVLSGMLARLAGCDEQFVSQIQIAAKFHDIGKVGIPDYILNKPGKLTKEEWESMKTHVLIGHQILANLDLPVIQMAANIARTHHEWWNGEGYPNGLKGEEIPLEGRIVAIVDVFDALLSKRIYKDAFPPEKVKEILLDGRGKQFDPKLIDLFLTMWNDFLTTRESLTEKTPFA</sequence>
<dbReference type="CDD" id="cd01068">
    <property type="entry name" value="globin_sensor"/>
    <property type="match status" value="1"/>
</dbReference>
<reference evidence="2 3" key="1">
    <citation type="submission" date="2019-03" db="EMBL/GenBank/DDBJ databases">
        <title>Genomic Encyclopedia of Type Strains, Phase IV (KMG-IV): sequencing the most valuable type-strain genomes for metagenomic binning, comparative biology and taxonomic classification.</title>
        <authorList>
            <person name="Goeker M."/>
        </authorList>
    </citation>
    <scope>NUCLEOTIDE SEQUENCE [LARGE SCALE GENOMIC DNA]</scope>
    <source>
        <strain evidence="2 3">DSM 24979</strain>
    </source>
</reference>
<feature type="domain" description="HD-GYP" evidence="1">
    <location>
        <begin position="438"/>
        <end position="635"/>
    </location>
</feature>
<dbReference type="SUPFAM" id="SSF109604">
    <property type="entry name" value="HD-domain/PDEase-like"/>
    <property type="match status" value="1"/>
</dbReference>
<dbReference type="InterPro" id="IPR052020">
    <property type="entry name" value="Cyclic_di-GMP/3'3'-cGAMP_PDE"/>
</dbReference>
<evidence type="ECO:0000313" key="3">
    <source>
        <dbReference type="Proteomes" id="UP000295658"/>
    </source>
</evidence>
<dbReference type="AlphaFoldDB" id="A0A4R1QBW2"/>
<dbReference type="PROSITE" id="PS51832">
    <property type="entry name" value="HD_GYP"/>
    <property type="match status" value="1"/>
</dbReference>
<dbReference type="InterPro" id="IPR037522">
    <property type="entry name" value="HD_GYP_dom"/>
</dbReference>
<keyword evidence="3" id="KW-1185">Reference proteome</keyword>
<evidence type="ECO:0000313" key="2">
    <source>
        <dbReference type="EMBL" id="TCL46819.1"/>
    </source>
</evidence>
<dbReference type="EMBL" id="SLUL01000014">
    <property type="protein sequence ID" value="TCL46819.1"/>
    <property type="molecule type" value="Genomic_DNA"/>
</dbReference>
<dbReference type="PANTHER" id="PTHR45228:SF1">
    <property type="entry name" value="CYCLIC DI-GMP PHOSPHODIESTERASE TM_0186"/>
    <property type="match status" value="1"/>
</dbReference>
<dbReference type="InterPro" id="IPR044398">
    <property type="entry name" value="Globin-sensor_dom"/>
</dbReference>
<gene>
    <name evidence="2" type="ORF">EDD69_11478</name>
</gene>
<name>A0A4R1QBW2_9BACL</name>
<accession>A0A4R1QBW2</accession>
<dbReference type="InterPro" id="IPR009050">
    <property type="entry name" value="Globin-like_sf"/>
</dbReference>